<proteinExistence type="inferred from homology"/>
<keyword evidence="9 12" id="KW-1133">Transmembrane helix</keyword>
<feature type="transmembrane region" description="Helical" evidence="12">
    <location>
        <begin position="20"/>
        <end position="45"/>
    </location>
</feature>
<evidence type="ECO:0000256" key="3">
    <source>
        <dbReference type="ARBA" id="ARBA00022448"/>
    </source>
</evidence>
<evidence type="ECO:0000256" key="5">
    <source>
        <dbReference type="ARBA" id="ARBA00022617"/>
    </source>
</evidence>
<keyword evidence="6 12" id="KW-0812">Transmembrane</keyword>
<keyword evidence="5 12" id="KW-0349">Heme</keyword>
<evidence type="ECO:0000256" key="2">
    <source>
        <dbReference type="ARBA" id="ARBA00009819"/>
    </source>
</evidence>
<dbReference type="RefSeq" id="WP_058709228.1">
    <property type="nucleotide sequence ID" value="NZ_LDSI01000012.1"/>
</dbReference>
<dbReference type="Proteomes" id="UP000072520">
    <property type="component" value="Unassembled WGS sequence"/>
</dbReference>
<dbReference type="InterPro" id="IPR002585">
    <property type="entry name" value="Cyt-d_ubiquinol_oxidase_su_1"/>
</dbReference>
<dbReference type="GO" id="GO:0020037">
    <property type="term" value="F:heme binding"/>
    <property type="evidence" value="ECO:0007669"/>
    <property type="project" value="TreeGrafter"/>
</dbReference>
<feature type="transmembrane region" description="Helical" evidence="12">
    <location>
        <begin position="401"/>
        <end position="432"/>
    </location>
</feature>
<reference evidence="13 14" key="1">
    <citation type="journal article" date="2016" name="Front. Microbiol.">
        <title>Genomic Resource of Rice Seed Associated Bacteria.</title>
        <authorList>
            <person name="Midha S."/>
            <person name="Bansal K."/>
            <person name="Sharma S."/>
            <person name="Kumar N."/>
            <person name="Patil P.P."/>
            <person name="Chaudhry V."/>
            <person name="Patil P.B."/>
        </authorList>
    </citation>
    <scope>NUCLEOTIDE SEQUENCE [LARGE SCALE GENOMIC DNA]</scope>
    <source>
        <strain evidence="13 14">RSA13</strain>
    </source>
</reference>
<dbReference type="GO" id="GO:0009055">
    <property type="term" value="F:electron transfer activity"/>
    <property type="evidence" value="ECO:0007669"/>
    <property type="project" value="UniProtKB-UniRule"/>
</dbReference>
<dbReference type="GO" id="GO:0070069">
    <property type="term" value="C:cytochrome complex"/>
    <property type="evidence" value="ECO:0007669"/>
    <property type="project" value="UniProtKB-UniRule"/>
</dbReference>
<dbReference type="EMBL" id="LDSI01000012">
    <property type="protein sequence ID" value="KTS98075.1"/>
    <property type="molecule type" value="Genomic_DNA"/>
</dbReference>
<feature type="transmembrane region" description="Helical" evidence="12">
    <location>
        <begin position="360"/>
        <end position="381"/>
    </location>
</feature>
<feature type="transmembrane region" description="Helical" evidence="12">
    <location>
        <begin position="57"/>
        <end position="78"/>
    </location>
</feature>
<dbReference type="GO" id="GO:0046872">
    <property type="term" value="F:metal ion binding"/>
    <property type="evidence" value="ECO:0007669"/>
    <property type="project" value="UniProtKB-UniRule"/>
</dbReference>
<evidence type="ECO:0000256" key="1">
    <source>
        <dbReference type="ARBA" id="ARBA00004651"/>
    </source>
</evidence>
<evidence type="ECO:0000256" key="10">
    <source>
        <dbReference type="ARBA" id="ARBA00023004"/>
    </source>
</evidence>
<feature type="transmembrane region" description="Helical" evidence="12">
    <location>
        <begin position="221"/>
        <end position="239"/>
    </location>
</feature>
<keyword evidence="8 12" id="KW-0249">Electron transport</keyword>
<sequence length="453" mass="50535">MPESEIVLLLSRAQFALTIGMHIVLAAFTLGLGLIIVLLEGAWLRYRRSHHWQALQFWMRVFSLTVAVGAVSGVVMEFQFGTNWSPFAHKVGGVMGPLMFYEILVAFFLESGLTGVMLFGMGKINPKLHFIVTCLVALGAFLSAFWILAANSWMQTPVGYLRDEHGIFHARSWISIVFSPSFPLRFTHMVLASLIASFCVTAGASAWRLLKQPADRAAKCVMSWSLWLLLIAMPLQIVTGDLQGEKTRDYQPAKLAAIEGSWRRPPQGEGEPLRLFALPDQKAQVNHAEVAIPTVASLYLRHNLTGHIKSLSEFQPDQQPPVWPVFFAFRVMVGMGLIIFVTSLTALWLRYRRALWPRRLMKWVVGLTPAGFIALLAGWIVTEVGRQPWTIYGLLRTDQSIAPLSLSTVIFSFTGIIGVYSLVFGLGIYYFVRLVNSFDSHALSDEISTEASS</sequence>
<keyword evidence="7 12" id="KW-0479">Metal-binding</keyword>
<evidence type="ECO:0000256" key="4">
    <source>
        <dbReference type="ARBA" id="ARBA00022475"/>
    </source>
</evidence>
<dbReference type="GO" id="GO:0016682">
    <property type="term" value="F:oxidoreductase activity, acting on diphenols and related substances as donors, oxygen as acceptor"/>
    <property type="evidence" value="ECO:0007669"/>
    <property type="project" value="TreeGrafter"/>
</dbReference>
<keyword evidence="3 12" id="KW-0813">Transport</keyword>
<evidence type="ECO:0000313" key="13">
    <source>
        <dbReference type="EMBL" id="KTS98075.1"/>
    </source>
</evidence>
<evidence type="ECO:0000256" key="6">
    <source>
        <dbReference type="ARBA" id="ARBA00022692"/>
    </source>
</evidence>
<dbReference type="GO" id="GO:0019646">
    <property type="term" value="P:aerobic electron transport chain"/>
    <property type="evidence" value="ECO:0007669"/>
    <property type="project" value="InterPro"/>
</dbReference>
<feature type="transmembrane region" description="Helical" evidence="12">
    <location>
        <begin position="98"/>
        <end position="121"/>
    </location>
</feature>
<evidence type="ECO:0000256" key="7">
    <source>
        <dbReference type="ARBA" id="ARBA00022723"/>
    </source>
</evidence>
<dbReference type="AlphaFoldDB" id="A0AB34VGP7"/>
<keyword evidence="11 12" id="KW-0472">Membrane</keyword>
<evidence type="ECO:0000256" key="8">
    <source>
        <dbReference type="ARBA" id="ARBA00022982"/>
    </source>
</evidence>
<dbReference type="PANTHER" id="PTHR30365:SF14">
    <property type="entry name" value="CYTOCHROME BD MENAQUINOL OXIDASE SUBUNIT I-RELATED"/>
    <property type="match status" value="1"/>
</dbReference>
<comment type="caution">
    <text evidence="13">The sequence shown here is derived from an EMBL/GenBank/DDBJ whole genome shotgun (WGS) entry which is preliminary data.</text>
</comment>
<comment type="subcellular location">
    <subcellularLocation>
        <location evidence="12">Cell inner membrane</location>
    </subcellularLocation>
    <subcellularLocation>
        <location evidence="1">Cell membrane</location>
        <topology evidence="1">Multi-pass membrane protein</topology>
    </subcellularLocation>
</comment>
<organism evidence="13 14">
    <name type="scientific">Pantoea stewartii</name>
    <dbReference type="NCBI Taxonomy" id="66269"/>
    <lineage>
        <taxon>Bacteria</taxon>
        <taxon>Pseudomonadati</taxon>
        <taxon>Pseudomonadota</taxon>
        <taxon>Gammaproteobacteria</taxon>
        <taxon>Enterobacterales</taxon>
        <taxon>Erwiniaceae</taxon>
        <taxon>Pantoea</taxon>
    </lineage>
</organism>
<feature type="transmembrane region" description="Helical" evidence="12">
    <location>
        <begin position="189"/>
        <end position="209"/>
    </location>
</feature>
<gene>
    <name evidence="13" type="ORF">RSA13_10720</name>
</gene>
<feature type="transmembrane region" description="Helical" evidence="12">
    <location>
        <begin position="128"/>
        <end position="149"/>
    </location>
</feature>
<dbReference type="PANTHER" id="PTHR30365">
    <property type="entry name" value="CYTOCHROME D UBIQUINOL OXIDASE"/>
    <property type="match status" value="1"/>
</dbReference>
<evidence type="ECO:0000313" key="14">
    <source>
        <dbReference type="Proteomes" id="UP000072520"/>
    </source>
</evidence>
<evidence type="ECO:0000256" key="11">
    <source>
        <dbReference type="ARBA" id="ARBA00023136"/>
    </source>
</evidence>
<evidence type="ECO:0000256" key="9">
    <source>
        <dbReference type="ARBA" id="ARBA00022989"/>
    </source>
</evidence>
<dbReference type="GO" id="GO:0005886">
    <property type="term" value="C:plasma membrane"/>
    <property type="evidence" value="ECO:0007669"/>
    <property type="project" value="UniProtKB-SubCell"/>
</dbReference>
<feature type="transmembrane region" description="Helical" evidence="12">
    <location>
        <begin position="327"/>
        <end position="348"/>
    </location>
</feature>
<dbReference type="Pfam" id="PF01654">
    <property type="entry name" value="Cyt_bd_oxida_I"/>
    <property type="match status" value="1"/>
</dbReference>
<protein>
    <submittedName>
        <fullName evidence="13">Cytochrome D ubiquinol oxidase subunit I</fullName>
    </submittedName>
</protein>
<name>A0AB34VGP7_9GAMM</name>
<dbReference type="PIRSF" id="PIRSF006446">
    <property type="entry name" value="Cyt_quinol_oxidase_1"/>
    <property type="match status" value="1"/>
</dbReference>
<keyword evidence="4 12" id="KW-1003">Cell membrane</keyword>
<evidence type="ECO:0000256" key="12">
    <source>
        <dbReference type="PIRNR" id="PIRNR006446"/>
    </source>
</evidence>
<accession>A0AB34VGP7</accession>
<comment type="similarity">
    <text evidence="2 12">Belongs to the cytochrome ubiquinol oxidase subunit 1 family.</text>
</comment>
<keyword evidence="10 12" id="KW-0408">Iron</keyword>